<evidence type="ECO:0000313" key="3">
    <source>
        <dbReference type="Proteomes" id="UP000518300"/>
    </source>
</evidence>
<sequence>MRSRMHGMSGCRNLNPSSMRSCRARTVEGTSWDRGFVPMARRLVEKEKSLLALDLSYAQGKRWGAS</sequence>
<dbReference type="Proteomes" id="UP000518300">
    <property type="component" value="Unassembled WGS sequence"/>
</dbReference>
<organism evidence="2 3">
    <name type="scientific">Pyxidicoccus fallax</name>
    <dbReference type="NCBI Taxonomy" id="394095"/>
    <lineage>
        <taxon>Bacteria</taxon>
        <taxon>Pseudomonadati</taxon>
        <taxon>Myxococcota</taxon>
        <taxon>Myxococcia</taxon>
        <taxon>Myxococcales</taxon>
        <taxon>Cystobacterineae</taxon>
        <taxon>Myxococcaceae</taxon>
        <taxon>Pyxidicoccus</taxon>
    </lineage>
</organism>
<dbReference type="AlphaFoldDB" id="A0A848L4J2"/>
<name>A0A848L4J2_9BACT</name>
<protein>
    <submittedName>
        <fullName evidence="2">Uncharacterized protein</fullName>
    </submittedName>
</protein>
<proteinExistence type="predicted"/>
<accession>A0A848L4J2</accession>
<keyword evidence="3" id="KW-1185">Reference proteome</keyword>
<reference evidence="2 3" key="1">
    <citation type="submission" date="2020-04" db="EMBL/GenBank/DDBJ databases">
        <title>Draft genome of Pyxidicoccus fallax type strain.</title>
        <authorList>
            <person name="Whitworth D.E."/>
        </authorList>
    </citation>
    <scope>NUCLEOTIDE SEQUENCE [LARGE SCALE GENOMIC DNA]</scope>
    <source>
        <strain evidence="2 3">DSM 14698</strain>
    </source>
</reference>
<comment type="caution">
    <text evidence="2">The sequence shown here is derived from an EMBL/GenBank/DDBJ whole genome shotgun (WGS) entry which is preliminary data.</text>
</comment>
<dbReference type="EMBL" id="JABBJJ010000004">
    <property type="protein sequence ID" value="NMO13536.1"/>
    <property type="molecule type" value="Genomic_DNA"/>
</dbReference>
<feature type="region of interest" description="Disordered" evidence="1">
    <location>
        <begin position="1"/>
        <end position="22"/>
    </location>
</feature>
<evidence type="ECO:0000256" key="1">
    <source>
        <dbReference type="SAM" id="MobiDB-lite"/>
    </source>
</evidence>
<gene>
    <name evidence="2" type="ORF">HG543_01485</name>
</gene>
<dbReference type="RefSeq" id="WP_169342814.1">
    <property type="nucleotide sequence ID" value="NZ_JABBJJ010000004.1"/>
</dbReference>
<evidence type="ECO:0000313" key="2">
    <source>
        <dbReference type="EMBL" id="NMO13536.1"/>
    </source>
</evidence>